<evidence type="ECO:0000313" key="4">
    <source>
        <dbReference type="Proteomes" id="UP000008827"/>
    </source>
</evidence>
<accession>A0A0R0JBM0</accession>
<dbReference type="Gramene" id="KRH50706">
    <property type="protein sequence ID" value="KRH50706"/>
    <property type="gene ID" value="GLYMA_07G238100"/>
</dbReference>
<dbReference type="EnsemblPlants" id="KRH50706">
    <property type="protein sequence ID" value="KRH50706"/>
    <property type="gene ID" value="GLYMA_07G238100"/>
</dbReference>
<evidence type="ECO:0000313" key="2">
    <source>
        <dbReference type="EMBL" id="KRH50706.1"/>
    </source>
</evidence>
<feature type="transmembrane region" description="Helical" evidence="1">
    <location>
        <begin position="80"/>
        <end position="99"/>
    </location>
</feature>
<keyword evidence="4" id="KW-1185">Reference proteome</keyword>
<evidence type="ECO:0000256" key="1">
    <source>
        <dbReference type="SAM" id="Phobius"/>
    </source>
</evidence>
<keyword evidence="1" id="KW-1133">Transmembrane helix</keyword>
<proteinExistence type="predicted"/>
<keyword evidence="1" id="KW-0472">Membrane</keyword>
<gene>
    <name evidence="2" type="ORF">GLYMA_07G238100</name>
</gene>
<protein>
    <submittedName>
        <fullName evidence="2 3">Uncharacterized protein</fullName>
    </submittedName>
</protein>
<dbReference type="InParanoid" id="A0A0R0JBM0"/>
<reference evidence="3" key="2">
    <citation type="submission" date="2018-02" db="UniProtKB">
        <authorList>
            <consortium name="EnsemblPlants"/>
        </authorList>
    </citation>
    <scope>IDENTIFICATION</scope>
    <source>
        <strain evidence="3">Williams 82</strain>
    </source>
</reference>
<dbReference type="EMBL" id="CM000840">
    <property type="protein sequence ID" value="KRH50706.1"/>
    <property type="molecule type" value="Genomic_DNA"/>
</dbReference>
<name>A0A0R0JBM0_SOYBN</name>
<feature type="transmembrane region" description="Helical" evidence="1">
    <location>
        <begin position="42"/>
        <end position="60"/>
    </location>
</feature>
<evidence type="ECO:0000313" key="3">
    <source>
        <dbReference type="EnsemblPlants" id="KRH50706"/>
    </source>
</evidence>
<keyword evidence="1" id="KW-0812">Transmembrane</keyword>
<reference evidence="2 3" key="1">
    <citation type="journal article" date="2010" name="Nature">
        <title>Genome sequence of the palaeopolyploid soybean.</title>
        <authorList>
            <person name="Schmutz J."/>
            <person name="Cannon S.B."/>
            <person name="Schlueter J."/>
            <person name="Ma J."/>
            <person name="Mitros T."/>
            <person name="Nelson W."/>
            <person name="Hyten D.L."/>
            <person name="Song Q."/>
            <person name="Thelen J.J."/>
            <person name="Cheng J."/>
            <person name="Xu D."/>
            <person name="Hellsten U."/>
            <person name="May G.D."/>
            <person name="Yu Y."/>
            <person name="Sakurai T."/>
            <person name="Umezawa T."/>
            <person name="Bhattacharyya M.K."/>
            <person name="Sandhu D."/>
            <person name="Valliyodan B."/>
            <person name="Lindquist E."/>
            <person name="Peto M."/>
            <person name="Grant D."/>
            <person name="Shu S."/>
            <person name="Goodstein D."/>
            <person name="Barry K."/>
            <person name="Futrell-Griggs M."/>
            <person name="Abernathy B."/>
            <person name="Du J."/>
            <person name="Tian Z."/>
            <person name="Zhu L."/>
            <person name="Gill N."/>
            <person name="Joshi T."/>
            <person name="Libault M."/>
            <person name="Sethuraman A."/>
            <person name="Zhang X.-C."/>
            <person name="Shinozaki K."/>
            <person name="Nguyen H.T."/>
            <person name="Wing R.A."/>
            <person name="Cregan P."/>
            <person name="Specht J."/>
            <person name="Grimwood J."/>
            <person name="Rokhsar D."/>
            <person name="Stacey G."/>
            <person name="Shoemaker R.C."/>
            <person name="Jackson S.A."/>
        </authorList>
    </citation>
    <scope>NUCLEOTIDE SEQUENCE [LARGE SCALE GENOMIC DNA]</scope>
    <source>
        <strain evidence="3">cv. Williams 82</strain>
        <tissue evidence="2">Callus</tissue>
    </source>
</reference>
<dbReference type="AlphaFoldDB" id="A0A0R0JBM0"/>
<organism evidence="2">
    <name type="scientific">Glycine max</name>
    <name type="common">Soybean</name>
    <name type="synonym">Glycine hispida</name>
    <dbReference type="NCBI Taxonomy" id="3847"/>
    <lineage>
        <taxon>Eukaryota</taxon>
        <taxon>Viridiplantae</taxon>
        <taxon>Streptophyta</taxon>
        <taxon>Embryophyta</taxon>
        <taxon>Tracheophyta</taxon>
        <taxon>Spermatophyta</taxon>
        <taxon>Magnoliopsida</taxon>
        <taxon>eudicotyledons</taxon>
        <taxon>Gunneridae</taxon>
        <taxon>Pentapetalae</taxon>
        <taxon>rosids</taxon>
        <taxon>fabids</taxon>
        <taxon>Fabales</taxon>
        <taxon>Fabaceae</taxon>
        <taxon>Papilionoideae</taxon>
        <taxon>50 kb inversion clade</taxon>
        <taxon>NPAAA clade</taxon>
        <taxon>indigoferoid/millettioid clade</taxon>
        <taxon>Phaseoleae</taxon>
        <taxon>Glycine</taxon>
        <taxon>Glycine subgen. Soja</taxon>
    </lineage>
</organism>
<dbReference type="Proteomes" id="UP000008827">
    <property type="component" value="Chromosome 7"/>
</dbReference>
<reference evidence="2" key="3">
    <citation type="submission" date="2018-07" db="EMBL/GenBank/DDBJ databases">
        <title>WGS assembly of Glycine max.</title>
        <authorList>
            <person name="Schmutz J."/>
            <person name="Cannon S."/>
            <person name="Schlueter J."/>
            <person name="Ma J."/>
            <person name="Mitros T."/>
            <person name="Nelson W."/>
            <person name="Hyten D."/>
            <person name="Song Q."/>
            <person name="Thelen J."/>
            <person name="Cheng J."/>
            <person name="Xu D."/>
            <person name="Hellsten U."/>
            <person name="May G."/>
            <person name="Yu Y."/>
            <person name="Sakurai T."/>
            <person name="Umezawa T."/>
            <person name="Bhattacharyya M."/>
            <person name="Sandhu D."/>
            <person name="Valliyodan B."/>
            <person name="Lindquist E."/>
            <person name="Peto M."/>
            <person name="Grant D."/>
            <person name="Shu S."/>
            <person name="Goodstein D."/>
            <person name="Barry K."/>
            <person name="Futrell-Griggs M."/>
            <person name="Abernathy B."/>
            <person name="Du J."/>
            <person name="Tian Z."/>
            <person name="Zhu L."/>
            <person name="Gill N."/>
            <person name="Joshi T."/>
            <person name="Libault M."/>
            <person name="Sethuraman A."/>
            <person name="Zhang X."/>
            <person name="Shinozaki K."/>
            <person name="Nguyen H."/>
            <person name="Wing R."/>
            <person name="Cregan P."/>
            <person name="Specht J."/>
            <person name="Grimwood J."/>
            <person name="Rokhsar D."/>
            <person name="Stacey G."/>
            <person name="Shoemaker R."/>
            <person name="Jackson S."/>
        </authorList>
    </citation>
    <scope>NUCLEOTIDE SEQUENCE</scope>
    <source>
        <tissue evidence="2">Callus</tissue>
    </source>
</reference>
<sequence>MVEYYMVSRLINFMGIDSSHGTHKQRWVSEVKSKIDLSNQSYFYLLVFLFFSVANSYNFSPNMCSNASQFYLGKKAAPLISVQNLLFFGIAVVIIIVVVEKDLTLT</sequence>